<organism evidence="2 3">
    <name type="scientific">Dibothriocephalus latus</name>
    <name type="common">Fish tapeworm</name>
    <name type="synonym">Diphyllobothrium latum</name>
    <dbReference type="NCBI Taxonomy" id="60516"/>
    <lineage>
        <taxon>Eukaryota</taxon>
        <taxon>Metazoa</taxon>
        <taxon>Spiralia</taxon>
        <taxon>Lophotrochozoa</taxon>
        <taxon>Platyhelminthes</taxon>
        <taxon>Cestoda</taxon>
        <taxon>Eucestoda</taxon>
        <taxon>Diphyllobothriidea</taxon>
        <taxon>Diphyllobothriidae</taxon>
        <taxon>Dibothriocephalus</taxon>
    </lineage>
</organism>
<reference evidence="2 3" key="1">
    <citation type="submission" date="2018-11" db="EMBL/GenBank/DDBJ databases">
        <authorList>
            <consortium name="Pathogen Informatics"/>
        </authorList>
    </citation>
    <scope>NUCLEOTIDE SEQUENCE [LARGE SCALE GENOMIC DNA]</scope>
</reference>
<protein>
    <submittedName>
        <fullName evidence="2">Uncharacterized protein</fullName>
    </submittedName>
</protein>
<dbReference type="OrthoDB" id="10259804at2759"/>
<dbReference type="EMBL" id="UYRU01045548">
    <property type="protein sequence ID" value="VDN08650.1"/>
    <property type="molecule type" value="Genomic_DNA"/>
</dbReference>
<evidence type="ECO:0000256" key="1">
    <source>
        <dbReference type="SAM" id="MobiDB-lite"/>
    </source>
</evidence>
<feature type="compositionally biased region" description="Basic and acidic residues" evidence="1">
    <location>
        <begin position="52"/>
        <end position="65"/>
    </location>
</feature>
<feature type="compositionally biased region" description="Polar residues" evidence="1">
    <location>
        <begin position="83"/>
        <end position="95"/>
    </location>
</feature>
<evidence type="ECO:0000313" key="3">
    <source>
        <dbReference type="Proteomes" id="UP000281553"/>
    </source>
</evidence>
<feature type="region of interest" description="Disordered" evidence="1">
    <location>
        <begin position="1"/>
        <end position="124"/>
    </location>
</feature>
<feature type="compositionally biased region" description="Polar residues" evidence="1">
    <location>
        <begin position="1"/>
        <end position="17"/>
    </location>
</feature>
<accession>A0A3P7L4Z7</accession>
<sequence length="124" mass="13607">MGRRQSTGNRRSLTGASVASPKKSGSDSNGSVGPLRLYDDEGNDITPLPMILEDRRRKEQEKENALDPSMLQASSIPHHGTAFSRSAVSITNPFMESTTDTSEDTSKKKESTVGGHHESYERVW</sequence>
<keyword evidence="3" id="KW-1185">Reference proteome</keyword>
<name>A0A3P7L4Z7_DIBLA</name>
<dbReference type="AlphaFoldDB" id="A0A3P7L4Z7"/>
<dbReference type="Proteomes" id="UP000281553">
    <property type="component" value="Unassembled WGS sequence"/>
</dbReference>
<proteinExistence type="predicted"/>
<evidence type="ECO:0000313" key="2">
    <source>
        <dbReference type="EMBL" id="VDN08650.1"/>
    </source>
</evidence>
<gene>
    <name evidence="2" type="ORF">DILT_LOCUS4481</name>
</gene>
<feature type="compositionally biased region" description="Basic and acidic residues" evidence="1">
    <location>
        <begin position="104"/>
        <end position="124"/>
    </location>
</feature>